<evidence type="ECO:0000313" key="5">
    <source>
        <dbReference type="Proteomes" id="UP000593567"/>
    </source>
</evidence>
<dbReference type="FunFam" id="3.90.215.10:FF:000001">
    <property type="entry name" value="Tenascin isoform 1"/>
    <property type="match status" value="1"/>
</dbReference>
<sequence length="251" mass="28612">MQRYILLTLLLAVSLYAHRDVEEYCLERIKTKPSDKPRTCLDLLCLGYGGASGVYKIYPTGQEHYSFDVFCDQKTDGGGWTVFQRRMDGSVDFYRNWYNYKLGFGDLNGEFWLGNDKLVAALQANPKNELRFDLESTTNEQAYAEYSSFNVGDESTDYTLSVSGYTGTAGDSFAANHNGFKFSTADRDYSSSCASTYVGAWWYGTPCHRSNLNGKYLNGAHTSFADGVNWRTWKEYHYSLKTTEMKFRGYK</sequence>
<reference evidence="4" key="1">
    <citation type="submission" date="2020-06" db="EMBL/GenBank/DDBJ databases">
        <title>Draft genome of Bugula neritina, a colonial animal packing powerful symbionts and potential medicines.</title>
        <authorList>
            <person name="Rayko M."/>
        </authorList>
    </citation>
    <scope>NUCLEOTIDE SEQUENCE [LARGE SCALE GENOMIC DNA]</scope>
    <source>
        <strain evidence="4">Kwan_BN1</strain>
    </source>
</reference>
<feature type="signal peptide" evidence="2">
    <location>
        <begin position="1"/>
        <end position="17"/>
    </location>
</feature>
<dbReference type="OrthoDB" id="6272435at2759"/>
<dbReference type="Gene3D" id="3.90.215.10">
    <property type="entry name" value="Gamma Fibrinogen, chain A, domain 1"/>
    <property type="match status" value="1"/>
</dbReference>
<comment type="caution">
    <text evidence="4">The sequence shown here is derived from an EMBL/GenBank/DDBJ whole genome shotgun (WGS) entry which is preliminary data.</text>
</comment>
<protein>
    <recommendedName>
        <fullName evidence="3">Fibrinogen C-terminal domain-containing protein</fullName>
    </recommendedName>
</protein>
<proteinExistence type="predicted"/>
<organism evidence="4 5">
    <name type="scientific">Bugula neritina</name>
    <name type="common">Brown bryozoan</name>
    <name type="synonym">Sertularia neritina</name>
    <dbReference type="NCBI Taxonomy" id="10212"/>
    <lineage>
        <taxon>Eukaryota</taxon>
        <taxon>Metazoa</taxon>
        <taxon>Spiralia</taxon>
        <taxon>Lophotrochozoa</taxon>
        <taxon>Bryozoa</taxon>
        <taxon>Gymnolaemata</taxon>
        <taxon>Cheilostomatida</taxon>
        <taxon>Flustrina</taxon>
        <taxon>Buguloidea</taxon>
        <taxon>Bugulidae</taxon>
        <taxon>Bugula</taxon>
    </lineage>
</organism>
<dbReference type="Proteomes" id="UP000593567">
    <property type="component" value="Unassembled WGS sequence"/>
</dbReference>
<name>A0A7J7JJP3_BUGNE</name>
<dbReference type="InterPro" id="IPR050373">
    <property type="entry name" value="Fibrinogen_C-term_domain"/>
</dbReference>
<accession>A0A7J7JJP3</accession>
<keyword evidence="5" id="KW-1185">Reference proteome</keyword>
<dbReference type="NCBIfam" id="NF040941">
    <property type="entry name" value="GGGWT_bact"/>
    <property type="match status" value="1"/>
</dbReference>
<evidence type="ECO:0000259" key="3">
    <source>
        <dbReference type="PROSITE" id="PS51406"/>
    </source>
</evidence>
<feature type="domain" description="Fibrinogen C-terminal" evidence="3">
    <location>
        <begin position="31"/>
        <end position="251"/>
    </location>
</feature>
<evidence type="ECO:0000256" key="2">
    <source>
        <dbReference type="SAM" id="SignalP"/>
    </source>
</evidence>
<gene>
    <name evidence="4" type="ORF">EB796_015669</name>
</gene>
<dbReference type="SUPFAM" id="SSF56496">
    <property type="entry name" value="Fibrinogen C-terminal domain-like"/>
    <property type="match status" value="1"/>
</dbReference>
<dbReference type="EMBL" id="VXIV02002371">
    <property type="protein sequence ID" value="KAF6026023.1"/>
    <property type="molecule type" value="Genomic_DNA"/>
</dbReference>
<dbReference type="InterPro" id="IPR014716">
    <property type="entry name" value="Fibrinogen_a/b/g_C_1"/>
</dbReference>
<dbReference type="CDD" id="cd00087">
    <property type="entry name" value="FReD"/>
    <property type="match status" value="1"/>
</dbReference>
<dbReference type="AlphaFoldDB" id="A0A7J7JJP3"/>
<evidence type="ECO:0000313" key="4">
    <source>
        <dbReference type="EMBL" id="KAF6026023.1"/>
    </source>
</evidence>
<keyword evidence="2" id="KW-0732">Signal</keyword>
<dbReference type="InterPro" id="IPR002181">
    <property type="entry name" value="Fibrinogen_a/b/g_C_dom"/>
</dbReference>
<dbReference type="Pfam" id="PF00147">
    <property type="entry name" value="Fibrinogen_C"/>
    <property type="match status" value="1"/>
</dbReference>
<keyword evidence="1" id="KW-1015">Disulfide bond</keyword>
<dbReference type="PANTHER" id="PTHR19143">
    <property type="entry name" value="FIBRINOGEN/TENASCIN/ANGIOPOEITIN"/>
    <property type="match status" value="1"/>
</dbReference>
<dbReference type="InterPro" id="IPR036056">
    <property type="entry name" value="Fibrinogen-like_C"/>
</dbReference>
<evidence type="ECO:0000256" key="1">
    <source>
        <dbReference type="ARBA" id="ARBA00023157"/>
    </source>
</evidence>
<dbReference type="PROSITE" id="PS51406">
    <property type="entry name" value="FIBRINOGEN_C_2"/>
    <property type="match status" value="1"/>
</dbReference>
<dbReference type="PANTHER" id="PTHR19143:SF458">
    <property type="entry name" value="FIBRINOGEN C-TERMINAL DOMAIN-CONTAINING PROTEIN-RELATED"/>
    <property type="match status" value="1"/>
</dbReference>
<feature type="chain" id="PRO_5029512647" description="Fibrinogen C-terminal domain-containing protein" evidence="2">
    <location>
        <begin position="18"/>
        <end position="251"/>
    </location>
</feature>
<dbReference type="SMART" id="SM00186">
    <property type="entry name" value="FBG"/>
    <property type="match status" value="1"/>
</dbReference>
<dbReference type="GO" id="GO:0005615">
    <property type="term" value="C:extracellular space"/>
    <property type="evidence" value="ECO:0007669"/>
    <property type="project" value="TreeGrafter"/>
</dbReference>